<dbReference type="SUPFAM" id="SSF56112">
    <property type="entry name" value="Protein kinase-like (PK-like)"/>
    <property type="match status" value="1"/>
</dbReference>
<evidence type="ECO:0000256" key="9">
    <source>
        <dbReference type="ARBA" id="ARBA00022777"/>
    </source>
</evidence>
<evidence type="ECO:0000256" key="14">
    <source>
        <dbReference type="ARBA" id="ARBA00049067"/>
    </source>
</evidence>
<organism evidence="17 18">
    <name type="scientific">Allostreptomyces psammosilenae</name>
    <dbReference type="NCBI Taxonomy" id="1892865"/>
    <lineage>
        <taxon>Bacteria</taxon>
        <taxon>Bacillati</taxon>
        <taxon>Actinomycetota</taxon>
        <taxon>Actinomycetes</taxon>
        <taxon>Kitasatosporales</taxon>
        <taxon>Streptomycetaceae</taxon>
        <taxon>Allostreptomyces</taxon>
    </lineage>
</organism>
<evidence type="ECO:0000256" key="1">
    <source>
        <dbReference type="ARBA" id="ARBA00004964"/>
    </source>
</evidence>
<evidence type="ECO:0000256" key="2">
    <source>
        <dbReference type="ARBA" id="ARBA00006219"/>
    </source>
</evidence>
<comment type="caution">
    <text evidence="17">The sequence shown here is derived from an EMBL/GenBank/DDBJ whole genome shotgun (WGS) entry which is preliminary data.</text>
</comment>
<sequence>MSDISRYPSSTHATASTTGRGETGAGEPAARLGGAGSPAPPAGPIPAPPAGPASGPHSGPHSGAVPGHRAGDGPPAAPPPAPELADGLVRAVLPLLREWLPTQRWFAGKQRPISEVLPLSATRLAAGDPSLLHLLVRVRQEGDGAGEGAVYQVPLGAGRQRPALPDAAVLGWVPDGTRDGLVLFDALHAPALAALLPRGFAEEARLGPLGFRRVVGMDVPLGLPARVGGAEQSNTSVVYGDRLILKLFRRPSPGINPDLELTLALAAAGCRRIATPLGWLEGPLDGLPATLGLLQAYLPDAVDGWELAGRVVRAGGPADRDGVVPDFTAEAYELGRATAEVHGALAETFPVERLEARRITALADAMTRRLEAATSAVPALLPYADAVRAVFADLAGANPRALGGLAAQRIHGDLHLGQAMRTRQGWVLIDFEGEPDRTLTERRRPQPVERDVAAMLRSFDYAAMHPLVGERLRQSPVRDVAEFAAWAADWSRVNRAAYCAGYAAAGDRDPLAAPALLRAFETDKAIYEVVYEARHRPEWLAIPLSAVARIAAERPAAP</sequence>
<keyword evidence="11" id="KW-0320">Glycogen biosynthesis</keyword>
<keyword evidence="10" id="KW-0067">ATP-binding</keyword>
<dbReference type="InterPro" id="IPR040999">
    <property type="entry name" value="Mak_N_cap"/>
</dbReference>
<dbReference type="GO" id="GO:0005978">
    <property type="term" value="P:glycogen biosynthetic process"/>
    <property type="evidence" value="ECO:0007669"/>
    <property type="project" value="UniProtKB-UniPathway"/>
</dbReference>
<feature type="compositionally biased region" description="Low complexity" evidence="15">
    <location>
        <begin position="52"/>
        <end position="68"/>
    </location>
</feature>
<evidence type="ECO:0000256" key="15">
    <source>
        <dbReference type="SAM" id="MobiDB-lite"/>
    </source>
</evidence>
<evidence type="ECO:0000256" key="11">
    <source>
        <dbReference type="ARBA" id="ARBA00023056"/>
    </source>
</evidence>
<evidence type="ECO:0000256" key="8">
    <source>
        <dbReference type="ARBA" id="ARBA00022741"/>
    </source>
</evidence>
<keyword evidence="6" id="KW-0321">Glycogen metabolism</keyword>
<evidence type="ECO:0000256" key="6">
    <source>
        <dbReference type="ARBA" id="ARBA00022600"/>
    </source>
</evidence>
<feature type="compositionally biased region" description="Pro residues" evidence="15">
    <location>
        <begin position="38"/>
        <end position="51"/>
    </location>
</feature>
<comment type="catalytic activity">
    <reaction evidence="14">
        <text>D-maltose + ATP = alpha-maltose 1-phosphate + ADP + H(+)</text>
        <dbReference type="Rhea" id="RHEA:31915"/>
        <dbReference type="ChEBI" id="CHEBI:15378"/>
        <dbReference type="ChEBI" id="CHEBI:17306"/>
        <dbReference type="ChEBI" id="CHEBI:30616"/>
        <dbReference type="ChEBI" id="CHEBI:63576"/>
        <dbReference type="ChEBI" id="CHEBI:456216"/>
        <dbReference type="EC" id="2.7.1.175"/>
    </reaction>
</comment>
<feature type="compositionally biased region" description="Polar residues" evidence="15">
    <location>
        <begin position="7"/>
        <end position="20"/>
    </location>
</feature>
<dbReference type="InterPro" id="IPR011009">
    <property type="entry name" value="Kinase-like_dom_sf"/>
</dbReference>
<comment type="similarity">
    <text evidence="2">Belongs to the aminoglycoside phosphotransferase family.</text>
</comment>
<comment type="subunit">
    <text evidence="3">Monomer.</text>
</comment>
<dbReference type="Proteomes" id="UP000567795">
    <property type="component" value="Unassembled WGS sequence"/>
</dbReference>
<evidence type="ECO:0000313" key="18">
    <source>
        <dbReference type="Proteomes" id="UP000567795"/>
    </source>
</evidence>
<evidence type="ECO:0000256" key="3">
    <source>
        <dbReference type="ARBA" id="ARBA00011245"/>
    </source>
</evidence>
<dbReference type="UniPathway" id="UPA00164"/>
<protein>
    <recommendedName>
        <fullName evidence="5">Maltokinase</fullName>
        <ecNumber evidence="4">2.7.1.175</ecNumber>
    </recommendedName>
    <alternativeName>
        <fullName evidence="13">Maltose-1-phosphate synthase</fullName>
    </alternativeName>
</protein>
<feature type="region of interest" description="Disordered" evidence="15">
    <location>
        <begin position="1"/>
        <end position="83"/>
    </location>
</feature>
<evidence type="ECO:0000256" key="12">
    <source>
        <dbReference type="ARBA" id="ARBA00023277"/>
    </source>
</evidence>
<gene>
    <name evidence="17" type="ORF">FHU37_003450</name>
</gene>
<keyword evidence="8" id="KW-0547">Nucleotide-binding</keyword>
<dbReference type="GO" id="GO:0016301">
    <property type="term" value="F:kinase activity"/>
    <property type="evidence" value="ECO:0007669"/>
    <property type="project" value="UniProtKB-KW"/>
</dbReference>
<evidence type="ECO:0000256" key="4">
    <source>
        <dbReference type="ARBA" id="ARBA00011962"/>
    </source>
</evidence>
<keyword evidence="9 17" id="KW-0418">Kinase</keyword>
<evidence type="ECO:0000313" key="17">
    <source>
        <dbReference type="EMBL" id="NYI06507.1"/>
    </source>
</evidence>
<dbReference type="EMBL" id="JACBZD010000001">
    <property type="protein sequence ID" value="NYI06507.1"/>
    <property type="molecule type" value="Genomic_DNA"/>
</dbReference>
<evidence type="ECO:0000256" key="10">
    <source>
        <dbReference type="ARBA" id="ARBA00022840"/>
    </source>
</evidence>
<dbReference type="Gene3D" id="3.90.1200.10">
    <property type="match status" value="1"/>
</dbReference>
<name>A0A852ZXM2_9ACTN</name>
<keyword evidence="12" id="KW-0119">Carbohydrate metabolism</keyword>
<evidence type="ECO:0000259" key="16">
    <source>
        <dbReference type="Pfam" id="PF18085"/>
    </source>
</evidence>
<reference evidence="17 18" key="1">
    <citation type="submission" date="2020-07" db="EMBL/GenBank/DDBJ databases">
        <title>Sequencing the genomes of 1000 actinobacteria strains.</title>
        <authorList>
            <person name="Klenk H.-P."/>
        </authorList>
    </citation>
    <scope>NUCLEOTIDE SEQUENCE [LARGE SCALE GENOMIC DNA]</scope>
    <source>
        <strain evidence="17 18">DSM 42178</strain>
    </source>
</reference>
<dbReference type="GO" id="GO:0005524">
    <property type="term" value="F:ATP binding"/>
    <property type="evidence" value="ECO:0007669"/>
    <property type="project" value="UniProtKB-KW"/>
</dbReference>
<dbReference type="Pfam" id="PF18085">
    <property type="entry name" value="Mak_N_cap"/>
    <property type="match status" value="1"/>
</dbReference>
<dbReference type="RefSeq" id="WP_179815077.1">
    <property type="nucleotide sequence ID" value="NZ_JACBZD010000001.1"/>
</dbReference>
<dbReference type="AlphaFoldDB" id="A0A852ZXM2"/>
<evidence type="ECO:0000256" key="13">
    <source>
        <dbReference type="ARBA" id="ARBA00031251"/>
    </source>
</evidence>
<evidence type="ECO:0000256" key="7">
    <source>
        <dbReference type="ARBA" id="ARBA00022679"/>
    </source>
</evidence>
<comment type="pathway">
    <text evidence="1">Glycan biosynthesis; glycogen biosynthesis.</text>
</comment>
<feature type="domain" description="Maltokinase N-terminal cap" evidence="16">
    <location>
        <begin position="99"/>
        <end position="188"/>
    </location>
</feature>
<proteinExistence type="inferred from homology"/>
<keyword evidence="18" id="KW-1185">Reference proteome</keyword>
<dbReference type="EC" id="2.7.1.175" evidence="4"/>
<evidence type="ECO:0000256" key="5">
    <source>
        <dbReference type="ARBA" id="ARBA00013882"/>
    </source>
</evidence>
<accession>A0A852ZXM2</accession>
<keyword evidence="7 17" id="KW-0808">Transferase</keyword>